<evidence type="ECO:0000313" key="10">
    <source>
        <dbReference type="EMBL" id="TXK64526.1"/>
    </source>
</evidence>
<dbReference type="RefSeq" id="WP_147891337.1">
    <property type="nucleotide sequence ID" value="NZ_VRTS01000003.1"/>
</dbReference>
<keyword evidence="7" id="KW-0812">Transmembrane</keyword>
<dbReference type="InterPro" id="IPR013324">
    <property type="entry name" value="RNA_pol_sigma_r3/r4-like"/>
</dbReference>
<dbReference type="SUPFAM" id="SSF88659">
    <property type="entry name" value="Sigma3 and sigma4 domains of RNA polymerase sigma factors"/>
    <property type="match status" value="1"/>
</dbReference>
<dbReference type="InterPro" id="IPR000838">
    <property type="entry name" value="RNA_pol_sigma70_ECF_CS"/>
</dbReference>
<name>A0A5C8KTT6_9GAMM</name>
<dbReference type="InterPro" id="IPR007627">
    <property type="entry name" value="RNA_pol_sigma70_r2"/>
</dbReference>
<keyword evidence="2 6" id="KW-0805">Transcription regulation</keyword>
<dbReference type="InterPro" id="IPR013249">
    <property type="entry name" value="RNA_pol_sigma70_r4_t2"/>
</dbReference>
<evidence type="ECO:0000256" key="6">
    <source>
        <dbReference type="RuleBase" id="RU000716"/>
    </source>
</evidence>
<dbReference type="PANTHER" id="PTHR43133:SF25">
    <property type="entry name" value="RNA POLYMERASE SIGMA FACTOR RFAY-RELATED"/>
    <property type="match status" value="1"/>
</dbReference>
<dbReference type="PANTHER" id="PTHR43133">
    <property type="entry name" value="RNA POLYMERASE ECF-TYPE SIGMA FACTO"/>
    <property type="match status" value="1"/>
</dbReference>
<reference evidence="10 11" key="1">
    <citation type="submission" date="2019-08" db="EMBL/GenBank/DDBJ databases">
        <authorList>
            <person name="Karlyshev A.V."/>
        </authorList>
    </citation>
    <scope>NUCLEOTIDE SEQUENCE [LARGE SCALE GENOMIC DNA]</scope>
    <source>
        <strain evidence="10 11">Alg18-2.2</strain>
    </source>
</reference>
<evidence type="ECO:0000256" key="7">
    <source>
        <dbReference type="SAM" id="Phobius"/>
    </source>
</evidence>
<dbReference type="AlphaFoldDB" id="A0A5C8KTT6"/>
<dbReference type="InterPro" id="IPR039425">
    <property type="entry name" value="RNA_pol_sigma-70-like"/>
</dbReference>
<dbReference type="GO" id="GO:0003677">
    <property type="term" value="F:DNA binding"/>
    <property type="evidence" value="ECO:0007669"/>
    <property type="project" value="UniProtKB-KW"/>
</dbReference>
<dbReference type="OrthoDB" id="5757196at2"/>
<evidence type="ECO:0000256" key="1">
    <source>
        <dbReference type="ARBA" id="ARBA00010641"/>
    </source>
</evidence>
<dbReference type="PROSITE" id="PS01063">
    <property type="entry name" value="SIGMA70_ECF"/>
    <property type="match status" value="1"/>
</dbReference>
<keyword evidence="3 6" id="KW-0731">Sigma factor</keyword>
<gene>
    <name evidence="10" type="ORF">FU658_06520</name>
</gene>
<evidence type="ECO:0000256" key="2">
    <source>
        <dbReference type="ARBA" id="ARBA00023015"/>
    </source>
</evidence>
<keyword evidence="11" id="KW-1185">Reference proteome</keyword>
<dbReference type="SUPFAM" id="SSF88946">
    <property type="entry name" value="Sigma2 domain of RNA polymerase sigma factors"/>
    <property type="match status" value="1"/>
</dbReference>
<dbReference type="GO" id="GO:0006352">
    <property type="term" value="P:DNA-templated transcription initiation"/>
    <property type="evidence" value="ECO:0007669"/>
    <property type="project" value="InterPro"/>
</dbReference>
<dbReference type="Pfam" id="PF08281">
    <property type="entry name" value="Sigma70_r4_2"/>
    <property type="match status" value="1"/>
</dbReference>
<feature type="domain" description="RNA polymerase sigma-70 region 2" evidence="8">
    <location>
        <begin position="30"/>
        <end position="97"/>
    </location>
</feature>
<keyword evidence="4 6" id="KW-0238">DNA-binding</keyword>
<dbReference type="Gene3D" id="1.10.1740.10">
    <property type="match status" value="1"/>
</dbReference>
<dbReference type="CDD" id="cd06171">
    <property type="entry name" value="Sigma70_r4"/>
    <property type="match status" value="1"/>
</dbReference>
<dbReference type="Proteomes" id="UP000321248">
    <property type="component" value="Unassembled WGS sequence"/>
</dbReference>
<evidence type="ECO:0000256" key="4">
    <source>
        <dbReference type="ARBA" id="ARBA00023125"/>
    </source>
</evidence>
<evidence type="ECO:0000256" key="3">
    <source>
        <dbReference type="ARBA" id="ARBA00023082"/>
    </source>
</evidence>
<sequence>MNLPATTFDTALKADFTAARLGDRDAFARLVRATQRMVTSVALAVTRDIQLSEDIAQETYLKAWNTLDAIHNPDSFLPWLRQVTRNRAIDQLRQRQRHGVVAGDSDTHLANAPDRGPGPEAALIGSEEVHLLEQALDAIPDESRDVLLLFHREGQSSQQVAQLLGLSDAAVRKRLQRAREAVQAHVLASVGEIARYSAPGVAFTALVTASMATAPAKAAGAGAATASATAGKWALGAVGSALAAVGLVVAAVAWEARCYIRRARNPTERRELQVYAVLFGTLMASFISMLAWSKHAQWEFTTTLAVSVVYALLIIAMGVRRHRIHRRHRGG</sequence>
<dbReference type="EMBL" id="VRTS01000003">
    <property type="protein sequence ID" value="TXK64526.1"/>
    <property type="molecule type" value="Genomic_DNA"/>
</dbReference>
<feature type="transmembrane region" description="Helical" evidence="7">
    <location>
        <begin position="233"/>
        <end position="254"/>
    </location>
</feature>
<keyword evidence="7" id="KW-0472">Membrane</keyword>
<keyword evidence="7" id="KW-1133">Transmembrane helix</keyword>
<comment type="caution">
    <text evidence="10">The sequence shown here is derived from an EMBL/GenBank/DDBJ whole genome shotgun (WGS) entry which is preliminary data.</text>
</comment>
<feature type="transmembrane region" description="Helical" evidence="7">
    <location>
        <begin position="274"/>
        <end position="292"/>
    </location>
</feature>
<proteinExistence type="inferred from homology"/>
<keyword evidence="5 6" id="KW-0804">Transcription</keyword>
<dbReference type="InterPro" id="IPR013325">
    <property type="entry name" value="RNA_pol_sigma_r2"/>
</dbReference>
<evidence type="ECO:0000313" key="11">
    <source>
        <dbReference type="Proteomes" id="UP000321248"/>
    </source>
</evidence>
<protein>
    <recommendedName>
        <fullName evidence="6">RNA polymerase sigma factor</fullName>
    </recommendedName>
</protein>
<dbReference type="Gene3D" id="1.10.10.10">
    <property type="entry name" value="Winged helix-like DNA-binding domain superfamily/Winged helix DNA-binding domain"/>
    <property type="match status" value="1"/>
</dbReference>
<evidence type="ECO:0000256" key="5">
    <source>
        <dbReference type="ARBA" id="ARBA00023163"/>
    </source>
</evidence>
<comment type="similarity">
    <text evidence="1 6">Belongs to the sigma-70 factor family. ECF subfamily.</text>
</comment>
<accession>A0A5C8KTT6</accession>
<dbReference type="GO" id="GO:0016987">
    <property type="term" value="F:sigma factor activity"/>
    <property type="evidence" value="ECO:0007669"/>
    <property type="project" value="UniProtKB-KW"/>
</dbReference>
<dbReference type="Pfam" id="PF04542">
    <property type="entry name" value="Sigma70_r2"/>
    <property type="match status" value="1"/>
</dbReference>
<feature type="domain" description="RNA polymerase sigma factor 70 region 4 type 2" evidence="9">
    <location>
        <begin position="131"/>
        <end position="181"/>
    </location>
</feature>
<evidence type="ECO:0000259" key="8">
    <source>
        <dbReference type="Pfam" id="PF04542"/>
    </source>
</evidence>
<dbReference type="InterPro" id="IPR036388">
    <property type="entry name" value="WH-like_DNA-bd_sf"/>
</dbReference>
<dbReference type="NCBIfam" id="TIGR02937">
    <property type="entry name" value="sigma70-ECF"/>
    <property type="match status" value="1"/>
</dbReference>
<feature type="transmembrane region" description="Helical" evidence="7">
    <location>
        <begin position="298"/>
        <end position="319"/>
    </location>
</feature>
<dbReference type="InterPro" id="IPR014284">
    <property type="entry name" value="RNA_pol_sigma-70_dom"/>
</dbReference>
<organism evidence="10 11">
    <name type="scientific">Alkalisalibacterium limincola</name>
    <dbReference type="NCBI Taxonomy" id="2699169"/>
    <lineage>
        <taxon>Bacteria</taxon>
        <taxon>Pseudomonadati</taxon>
        <taxon>Pseudomonadota</taxon>
        <taxon>Gammaproteobacteria</taxon>
        <taxon>Lysobacterales</taxon>
        <taxon>Lysobacteraceae</taxon>
        <taxon>Alkalisalibacterium</taxon>
    </lineage>
</organism>
<evidence type="ECO:0000259" key="9">
    <source>
        <dbReference type="Pfam" id="PF08281"/>
    </source>
</evidence>